<dbReference type="PANTHER" id="PTHR23342:SF0">
    <property type="entry name" value="N-ACETYLGLUTAMATE SYNTHASE, MITOCHONDRIAL"/>
    <property type="match status" value="1"/>
</dbReference>
<dbReference type="InterPro" id="IPR037528">
    <property type="entry name" value="ArgB"/>
</dbReference>
<keyword evidence="12" id="KW-1185">Reference proteome</keyword>
<dbReference type="SUPFAM" id="SSF53633">
    <property type="entry name" value="Carbamate kinase-like"/>
    <property type="match status" value="1"/>
</dbReference>
<dbReference type="GO" id="GO:0003991">
    <property type="term" value="F:acetylglutamate kinase activity"/>
    <property type="evidence" value="ECO:0007669"/>
    <property type="project" value="UniProtKB-EC"/>
</dbReference>
<evidence type="ECO:0000256" key="1">
    <source>
        <dbReference type="ARBA" id="ARBA00004828"/>
    </source>
</evidence>
<feature type="binding site" evidence="9">
    <location>
        <position position="157"/>
    </location>
    <ligand>
        <name>substrate</name>
    </ligand>
</feature>
<evidence type="ECO:0000256" key="8">
    <source>
        <dbReference type="ARBA" id="ARBA00048141"/>
    </source>
</evidence>
<dbReference type="EMBL" id="JAUZVZ010000022">
    <property type="protein sequence ID" value="MDP4537279.1"/>
    <property type="molecule type" value="Genomic_DNA"/>
</dbReference>
<dbReference type="InterPro" id="IPR004662">
    <property type="entry name" value="AcgluKinase_fam"/>
</dbReference>
<protein>
    <recommendedName>
        <fullName evidence="9">Acetylglutamate kinase</fullName>
        <ecNumber evidence="9">2.7.2.8</ecNumber>
    </recommendedName>
    <alternativeName>
        <fullName evidence="9">N-acetyl-L-glutamate 5-phosphotransferase</fullName>
    </alternativeName>
    <alternativeName>
        <fullName evidence="9">NAG kinase</fullName>
        <shortName evidence="9">NAGK</shortName>
    </alternativeName>
</protein>
<evidence type="ECO:0000256" key="6">
    <source>
        <dbReference type="ARBA" id="ARBA00022777"/>
    </source>
</evidence>
<comment type="similarity">
    <text evidence="9">Belongs to the acetylglutamate kinase family. ArgB subfamily.</text>
</comment>
<dbReference type="InterPro" id="IPR001048">
    <property type="entry name" value="Asp/Glu/Uridylate_kinase"/>
</dbReference>
<feature type="domain" description="Aspartate/glutamate/uridylate kinase" evidence="10">
    <location>
        <begin position="6"/>
        <end position="233"/>
    </location>
</feature>
<keyword evidence="5 9" id="KW-0547">Nucleotide-binding</keyword>
<dbReference type="Proteomes" id="UP001231616">
    <property type="component" value="Unassembled WGS sequence"/>
</dbReference>
<feature type="binding site" evidence="9">
    <location>
        <begin position="44"/>
        <end position="45"/>
    </location>
    <ligand>
        <name>substrate</name>
    </ligand>
</feature>
<evidence type="ECO:0000256" key="9">
    <source>
        <dbReference type="HAMAP-Rule" id="MF_00082"/>
    </source>
</evidence>
<evidence type="ECO:0000256" key="5">
    <source>
        <dbReference type="ARBA" id="ARBA00022741"/>
    </source>
</evidence>
<comment type="subcellular location">
    <subcellularLocation>
        <location evidence="9">Cytoplasm</location>
    </subcellularLocation>
</comment>
<keyword evidence="9" id="KW-0963">Cytoplasm</keyword>
<comment type="catalytic activity">
    <reaction evidence="8 9">
        <text>N-acetyl-L-glutamate + ATP = N-acetyl-L-glutamyl 5-phosphate + ADP</text>
        <dbReference type="Rhea" id="RHEA:14629"/>
        <dbReference type="ChEBI" id="CHEBI:30616"/>
        <dbReference type="ChEBI" id="CHEBI:44337"/>
        <dbReference type="ChEBI" id="CHEBI:57936"/>
        <dbReference type="ChEBI" id="CHEBI:456216"/>
        <dbReference type="EC" id="2.7.2.8"/>
    </reaction>
</comment>
<evidence type="ECO:0000256" key="7">
    <source>
        <dbReference type="ARBA" id="ARBA00022840"/>
    </source>
</evidence>
<comment type="pathway">
    <text evidence="1 9">Amino-acid biosynthesis; L-arginine biosynthesis; N(2)-acetyl-L-ornithine from L-glutamate: step 2/4.</text>
</comment>
<evidence type="ECO:0000256" key="4">
    <source>
        <dbReference type="ARBA" id="ARBA00022679"/>
    </source>
</evidence>
<keyword evidence="6 9" id="KW-0418">Kinase</keyword>
<dbReference type="Gene3D" id="3.40.1160.10">
    <property type="entry name" value="Acetylglutamate kinase-like"/>
    <property type="match status" value="1"/>
</dbReference>
<evidence type="ECO:0000259" key="10">
    <source>
        <dbReference type="Pfam" id="PF00696"/>
    </source>
</evidence>
<dbReference type="NCBIfam" id="TIGR00761">
    <property type="entry name" value="argB"/>
    <property type="match status" value="1"/>
</dbReference>
<sequence>MSDSRTLVLKLGGRLLQDPSALTALLQICRQLKRQRPLLLVHGGGAQVDQWLQQFGFTTEKLDGQRVSPPEQMPVICGALAGAVNAELVGLADTAGLRPVGLTLAAGGSCHFQRNSRLGAVAHPVPADPALLQQLLAADWTPVVSSIGHDEAGQLLNINADLAAAALCQLLHGQLVLLTDVAGVLDSHGNVVAELSSVQAAEMVSNGEIQGGMKVKLDAALDTAKVLNDSIIVAGWQQPDALLALVTGDAVGTRISVK</sequence>
<dbReference type="HAMAP" id="MF_00082">
    <property type="entry name" value="ArgB"/>
    <property type="match status" value="1"/>
</dbReference>
<keyword evidence="7 9" id="KW-0067">ATP-binding</keyword>
<evidence type="ECO:0000313" key="11">
    <source>
        <dbReference type="EMBL" id="MDP4537279.1"/>
    </source>
</evidence>
<dbReference type="EC" id="2.7.2.8" evidence="9"/>
<evidence type="ECO:0000256" key="2">
    <source>
        <dbReference type="ARBA" id="ARBA00022571"/>
    </source>
</evidence>
<feature type="site" description="Transition state stabilizer" evidence="9">
    <location>
        <position position="10"/>
    </location>
</feature>
<evidence type="ECO:0000256" key="3">
    <source>
        <dbReference type="ARBA" id="ARBA00022605"/>
    </source>
</evidence>
<dbReference type="InterPro" id="IPR036393">
    <property type="entry name" value="AceGlu_kinase-like_sf"/>
</dbReference>
<organism evidence="11 12">
    <name type="scientific">Alkalimonas collagenimarina</name>
    <dbReference type="NCBI Taxonomy" id="400390"/>
    <lineage>
        <taxon>Bacteria</taxon>
        <taxon>Pseudomonadati</taxon>
        <taxon>Pseudomonadota</taxon>
        <taxon>Gammaproteobacteria</taxon>
        <taxon>Alkalimonas</taxon>
    </lineage>
</organism>
<gene>
    <name evidence="9 11" type="primary">argB</name>
    <name evidence="11" type="ORF">Q3O60_13890</name>
</gene>
<comment type="caution">
    <text evidence="11">The sequence shown here is derived from an EMBL/GenBank/DDBJ whole genome shotgun (WGS) entry which is preliminary data.</text>
</comment>
<accession>A0ABT9H2I3</accession>
<dbReference type="PIRSF" id="PIRSF000728">
    <property type="entry name" value="NAGK"/>
    <property type="match status" value="1"/>
</dbReference>
<name>A0ABT9H2I3_9GAMM</name>
<reference evidence="11 12" key="1">
    <citation type="submission" date="2023-08" db="EMBL/GenBank/DDBJ databases">
        <authorList>
            <person name="Joshi A."/>
            <person name="Thite S."/>
        </authorList>
    </citation>
    <scope>NUCLEOTIDE SEQUENCE [LARGE SCALE GENOMIC DNA]</scope>
    <source>
        <strain evidence="11 12">AC40</strain>
    </source>
</reference>
<feature type="binding site" evidence="9">
    <location>
        <position position="66"/>
    </location>
    <ligand>
        <name>substrate</name>
    </ligand>
</feature>
<feature type="site" description="Transition state stabilizer" evidence="9">
    <location>
        <position position="216"/>
    </location>
</feature>
<keyword evidence="2 9" id="KW-0055">Arginine biosynthesis</keyword>
<keyword evidence="3 9" id="KW-0028">Amino-acid biosynthesis</keyword>
<dbReference type="RefSeq" id="WP_305894542.1">
    <property type="nucleotide sequence ID" value="NZ_JAUZVZ010000022.1"/>
</dbReference>
<dbReference type="PANTHER" id="PTHR23342">
    <property type="entry name" value="N-ACETYLGLUTAMATE SYNTHASE"/>
    <property type="match status" value="1"/>
</dbReference>
<evidence type="ECO:0000313" key="12">
    <source>
        <dbReference type="Proteomes" id="UP001231616"/>
    </source>
</evidence>
<dbReference type="Pfam" id="PF00696">
    <property type="entry name" value="AA_kinase"/>
    <property type="match status" value="1"/>
</dbReference>
<proteinExistence type="inferred from homology"/>
<comment type="function">
    <text evidence="9">Catalyzes the ATP-dependent phosphorylation of N-acetyl-L-glutamate.</text>
</comment>
<keyword evidence="4 9" id="KW-0808">Transferase</keyword>